<name>A0ABX5EGT9_9MICO</name>
<gene>
    <name evidence="1" type="ORF">BCL65_107125</name>
</gene>
<evidence type="ECO:0000313" key="1">
    <source>
        <dbReference type="EMBL" id="PRZ05638.1"/>
    </source>
</evidence>
<comment type="caution">
    <text evidence="1">The sequence shown here is derived from an EMBL/GenBank/DDBJ whole genome shotgun (WGS) entry which is preliminary data.</text>
</comment>
<keyword evidence="2" id="KW-1185">Reference proteome</keyword>
<protein>
    <submittedName>
        <fullName evidence="1">Uncharacterized protein</fullName>
    </submittedName>
</protein>
<dbReference type="RefSeq" id="WP_165800000.1">
    <property type="nucleotide sequence ID" value="NZ_PVTX01000007.1"/>
</dbReference>
<sequence>MGQVGRGAGAIVTDYFAAPTDALAATVARQPDGPSSAARGSGEALFDTVRMPSVDPFVMLGTLAGHLCRRPYGEVTGNPRHGIVLTGGAEGPWVATVSDVVAVELAAASPEHLADVAVLAAGPTGPVGAGADDLATALRELGELAARALAVRHALYCWTVLTDEVSRAG</sequence>
<dbReference type="EMBL" id="PVTX01000007">
    <property type="protein sequence ID" value="PRZ05638.1"/>
    <property type="molecule type" value="Genomic_DNA"/>
</dbReference>
<accession>A0ABX5EGT9</accession>
<proteinExistence type="predicted"/>
<dbReference type="Proteomes" id="UP000239895">
    <property type="component" value="Unassembled WGS sequence"/>
</dbReference>
<reference evidence="1 2" key="1">
    <citation type="submission" date="2018-03" db="EMBL/GenBank/DDBJ databases">
        <title>Comparative analysis of microorganisms from saline springs in Andes Mountain Range, Colombia.</title>
        <authorList>
            <person name="Rubin E."/>
        </authorList>
    </citation>
    <scope>NUCLEOTIDE SEQUENCE [LARGE SCALE GENOMIC DNA]</scope>
    <source>
        <strain evidence="1 2">CG 23</strain>
    </source>
</reference>
<evidence type="ECO:0000313" key="2">
    <source>
        <dbReference type="Proteomes" id="UP000239895"/>
    </source>
</evidence>
<organism evidence="1 2">
    <name type="scientific">Isoptericola halotolerans</name>
    <dbReference type="NCBI Taxonomy" id="300560"/>
    <lineage>
        <taxon>Bacteria</taxon>
        <taxon>Bacillati</taxon>
        <taxon>Actinomycetota</taxon>
        <taxon>Actinomycetes</taxon>
        <taxon>Micrococcales</taxon>
        <taxon>Promicromonosporaceae</taxon>
        <taxon>Isoptericola</taxon>
    </lineage>
</organism>